<protein>
    <submittedName>
        <fullName evidence="3">CoB--CoM heterodisulfide reductase, subunit C</fullName>
    </submittedName>
</protein>
<dbReference type="PANTHER" id="PTHR43255:SF2">
    <property type="entry name" value="HETERODISULFIDE REDUCTASE RELATED PROTEIN"/>
    <property type="match status" value="1"/>
</dbReference>
<reference evidence="3" key="1">
    <citation type="submission" date="2016-05" db="EMBL/GenBank/DDBJ databases">
        <title>Microbial consortia oxidize butane by reversing methanogenesis.</title>
        <authorList>
            <person name="Laso-Perez R."/>
            <person name="Richter M."/>
            <person name="Wegener G."/>
            <person name="Musat F."/>
        </authorList>
    </citation>
    <scope>NUCLEOTIDE SEQUENCE [LARGE SCALE GENOMIC DNA]</scope>
    <source>
        <strain evidence="3">BOX1</strain>
    </source>
</reference>
<dbReference type="GO" id="GO:0005886">
    <property type="term" value="C:plasma membrane"/>
    <property type="evidence" value="ECO:0007669"/>
    <property type="project" value="TreeGrafter"/>
</dbReference>
<dbReference type="GO" id="GO:0051536">
    <property type="term" value="F:iron-sulfur cluster binding"/>
    <property type="evidence" value="ECO:0007669"/>
    <property type="project" value="InterPro"/>
</dbReference>
<dbReference type="PANTHER" id="PTHR43255">
    <property type="entry name" value="IRON-SULFUR-BINDING OXIDOREDUCTASE FADF-RELATED-RELATED"/>
    <property type="match status" value="1"/>
</dbReference>
<accession>A0A1F2P8S1</accession>
<dbReference type="Gene3D" id="1.10.1060.10">
    <property type="entry name" value="Alpha-helical ferredoxin"/>
    <property type="match status" value="1"/>
</dbReference>
<dbReference type="SUPFAM" id="SSF46548">
    <property type="entry name" value="alpha-helical ferredoxin"/>
    <property type="match status" value="1"/>
</dbReference>
<dbReference type="InterPro" id="IPR051460">
    <property type="entry name" value="HdrC_iron-sulfur_subunit"/>
</dbReference>
<keyword evidence="4" id="KW-1185">Reference proteome</keyword>
<evidence type="ECO:0000256" key="1">
    <source>
        <dbReference type="ARBA" id="ARBA00007097"/>
    </source>
</evidence>
<dbReference type="PROSITE" id="PS00198">
    <property type="entry name" value="4FE4S_FER_1"/>
    <property type="match status" value="1"/>
</dbReference>
<evidence type="ECO:0000313" key="3">
    <source>
        <dbReference type="EMBL" id="OFV67006.1"/>
    </source>
</evidence>
<sequence length="201" mass="23114">MIRLAIKTWELDPKFKYEIAATPGGEEIMKCFQCSTCTIGCPVTEIVPSYNPRRIIQMSLLGMKKEVLESDEIWLCAICQTCSERCPQDVKISDLMGAIRRIAEKEAEEGKIEVKSVRPIFDKAFANQLRKYGRLYEMGLSLEYYRKAHKGLISGLMAMQKDYSKLGMRLFKHGKMGPRSMLPEKIKRTDEVKKIFEKMGE</sequence>
<dbReference type="InterPro" id="IPR009051">
    <property type="entry name" value="Helical_ferredxn"/>
</dbReference>
<dbReference type="GO" id="GO:0016491">
    <property type="term" value="F:oxidoreductase activity"/>
    <property type="evidence" value="ECO:0007669"/>
    <property type="project" value="UniProtKB-ARBA"/>
</dbReference>
<dbReference type="Pfam" id="PF13183">
    <property type="entry name" value="Fer4_8"/>
    <property type="match status" value="1"/>
</dbReference>
<feature type="domain" description="4Fe-4S ferredoxin-type" evidence="2">
    <location>
        <begin position="29"/>
        <end position="90"/>
    </location>
</feature>
<evidence type="ECO:0000313" key="4">
    <source>
        <dbReference type="Proteomes" id="UP000185779"/>
    </source>
</evidence>
<dbReference type="InterPro" id="IPR017896">
    <property type="entry name" value="4Fe4S_Fe-S-bd"/>
</dbReference>
<comment type="caution">
    <text evidence="3">The sequence shown here is derived from an EMBL/GenBank/DDBJ whole genome shotgun (WGS) entry which is preliminary data.</text>
</comment>
<dbReference type="STRING" id="1839936.SBU_000299"/>
<comment type="similarity">
    <text evidence="1">Belongs to the HdrC family.</text>
</comment>
<dbReference type="Proteomes" id="UP000185779">
    <property type="component" value="Unassembled WGS sequence"/>
</dbReference>
<name>A0A1F2P8S1_9EURY</name>
<gene>
    <name evidence="3" type="ORF">SBU_000299</name>
</gene>
<dbReference type="InterPro" id="IPR017900">
    <property type="entry name" value="4Fe4S_Fe_S_CS"/>
</dbReference>
<evidence type="ECO:0000259" key="2">
    <source>
        <dbReference type="Pfam" id="PF13183"/>
    </source>
</evidence>
<organism evidence="3 4">
    <name type="scientific">Candidatus Syntropharchaeum butanivorans</name>
    <dbReference type="NCBI Taxonomy" id="1839936"/>
    <lineage>
        <taxon>Archaea</taxon>
        <taxon>Methanobacteriati</taxon>
        <taxon>Methanobacteriota</taxon>
        <taxon>Stenosarchaea group</taxon>
        <taxon>Methanomicrobia</taxon>
        <taxon>Methanosarcinales</taxon>
        <taxon>ANME-2 cluster</taxon>
        <taxon>Candidatus Syntropharchaeum</taxon>
    </lineage>
</organism>
<proteinExistence type="inferred from homology"/>
<dbReference type="EMBL" id="LYOR01000001">
    <property type="protein sequence ID" value="OFV67006.1"/>
    <property type="molecule type" value="Genomic_DNA"/>
</dbReference>
<dbReference type="AlphaFoldDB" id="A0A1F2P8S1"/>